<feature type="compositionally biased region" description="Polar residues" evidence="1">
    <location>
        <begin position="215"/>
        <end position="231"/>
    </location>
</feature>
<dbReference type="OrthoDB" id="5151103at2759"/>
<reference evidence="2" key="1">
    <citation type="submission" date="2021-10" db="EMBL/GenBank/DDBJ databases">
        <authorList>
            <person name="Piombo E."/>
        </authorList>
    </citation>
    <scope>NUCLEOTIDE SEQUENCE</scope>
</reference>
<name>A0A9N9ZGI1_9HYPO</name>
<sequence>MEPEDNNSDIIEIHQGIWSDDQNSKQLIFLSFPEGKRTGNSFLVWCRERATGGASFPVTPCSTFLVDSTNNIEFVAPIETAIGAMPLSPGQYRSLGRPTDESLVTRYHASREVLIMHDFWNYNEVIGDEGEAGWFASVKDRFIARGVLEPYEGSAAPESGSEILDAAQSTRHHTRGITEYFICFPEALPKPTSPDAGTANQAETQQKRKYEPRLNSLSAQKQTVQRINMASSAADDKARML</sequence>
<comment type="caution">
    <text evidence="2">The sequence shown here is derived from an EMBL/GenBank/DDBJ whole genome shotgun (WGS) entry which is preliminary data.</text>
</comment>
<protein>
    <submittedName>
        <fullName evidence="2">Uncharacterized protein</fullName>
    </submittedName>
</protein>
<evidence type="ECO:0000313" key="2">
    <source>
        <dbReference type="EMBL" id="CAH0054830.1"/>
    </source>
</evidence>
<dbReference type="Proteomes" id="UP000775872">
    <property type="component" value="Unassembled WGS sequence"/>
</dbReference>
<feature type="region of interest" description="Disordered" evidence="1">
    <location>
        <begin position="191"/>
        <end position="241"/>
    </location>
</feature>
<organism evidence="2 3">
    <name type="scientific">Clonostachys solani</name>
    <dbReference type="NCBI Taxonomy" id="160281"/>
    <lineage>
        <taxon>Eukaryota</taxon>
        <taxon>Fungi</taxon>
        <taxon>Dikarya</taxon>
        <taxon>Ascomycota</taxon>
        <taxon>Pezizomycotina</taxon>
        <taxon>Sordariomycetes</taxon>
        <taxon>Hypocreomycetidae</taxon>
        <taxon>Hypocreales</taxon>
        <taxon>Bionectriaceae</taxon>
        <taxon>Clonostachys</taxon>
    </lineage>
</organism>
<dbReference type="AlphaFoldDB" id="A0A9N9ZGI1"/>
<dbReference type="EMBL" id="CABFOC020000052">
    <property type="protein sequence ID" value="CAH0054830.1"/>
    <property type="molecule type" value="Genomic_DNA"/>
</dbReference>
<evidence type="ECO:0000256" key="1">
    <source>
        <dbReference type="SAM" id="MobiDB-lite"/>
    </source>
</evidence>
<keyword evidence="3" id="KW-1185">Reference proteome</keyword>
<accession>A0A9N9ZGI1</accession>
<gene>
    <name evidence="2" type="ORF">CSOL1703_00016390</name>
</gene>
<proteinExistence type="predicted"/>
<evidence type="ECO:0000313" key="3">
    <source>
        <dbReference type="Proteomes" id="UP000775872"/>
    </source>
</evidence>